<evidence type="ECO:0000313" key="1">
    <source>
        <dbReference type="EMBL" id="KAI8424002.1"/>
    </source>
</evidence>
<organism evidence="1 2">
    <name type="scientific">Choristoneura fumiferana</name>
    <name type="common">Spruce budworm moth</name>
    <name type="synonym">Archips fumiferana</name>
    <dbReference type="NCBI Taxonomy" id="7141"/>
    <lineage>
        <taxon>Eukaryota</taxon>
        <taxon>Metazoa</taxon>
        <taxon>Ecdysozoa</taxon>
        <taxon>Arthropoda</taxon>
        <taxon>Hexapoda</taxon>
        <taxon>Insecta</taxon>
        <taxon>Pterygota</taxon>
        <taxon>Neoptera</taxon>
        <taxon>Endopterygota</taxon>
        <taxon>Lepidoptera</taxon>
        <taxon>Glossata</taxon>
        <taxon>Ditrysia</taxon>
        <taxon>Tortricoidea</taxon>
        <taxon>Tortricidae</taxon>
        <taxon>Tortricinae</taxon>
        <taxon>Choristoneura</taxon>
    </lineage>
</organism>
<dbReference type="Proteomes" id="UP001064048">
    <property type="component" value="Chromosome 4"/>
</dbReference>
<comment type="caution">
    <text evidence="1">The sequence shown here is derived from an EMBL/GenBank/DDBJ whole genome shotgun (WGS) entry which is preliminary data.</text>
</comment>
<name>A0ACC0JIR1_CHOFU</name>
<sequence length="160" mass="17710">MKSSFSFECCLEYATDPDDLPIKYPGPTKNVSNRYGTVDVPEECKDLNYCTKLGKLPNLVIPSQAEIDLGNRQGGPGELDDCRATVTNITSSSKPDTKCFIEYPEAIGYETFCKQKYNDWEIMVSDGQGNTETITTALPVCCSCHYRAVPLGNRFGKPNN</sequence>
<protein>
    <submittedName>
        <fullName evidence="1">Uncharacterized protein</fullName>
    </submittedName>
</protein>
<evidence type="ECO:0000313" key="2">
    <source>
        <dbReference type="Proteomes" id="UP001064048"/>
    </source>
</evidence>
<keyword evidence="2" id="KW-1185">Reference proteome</keyword>
<proteinExistence type="predicted"/>
<accession>A0ACC0JIR1</accession>
<reference evidence="1 2" key="1">
    <citation type="journal article" date="2022" name="Genome Biol. Evol.">
        <title>The Spruce Budworm Genome: Reconstructing the Evolutionary History of Antifreeze Proteins.</title>
        <authorList>
            <person name="Beliveau C."/>
            <person name="Gagne P."/>
            <person name="Picq S."/>
            <person name="Vernygora O."/>
            <person name="Keeling C.I."/>
            <person name="Pinkney K."/>
            <person name="Doucet D."/>
            <person name="Wen F."/>
            <person name="Johnston J.S."/>
            <person name="Maaroufi H."/>
            <person name="Boyle B."/>
            <person name="Laroche J."/>
            <person name="Dewar K."/>
            <person name="Juretic N."/>
            <person name="Blackburn G."/>
            <person name="Nisole A."/>
            <person name="Brunet B."/>
            <person name="Brandao M."/>
            <person name="Lumley L."/>
            <person name="Duan J."/>
            <person name="Quan G."/>
            <person name="Lucarotti C.J."/>
            <person name="Roe A.D."/>
            <person name="Sperling F.A.H."/>
            <person name="Levesque R.C."/>
            <person name="Cusson M."/>
        </authorList>
    </citation>
    <scope>NUCLEOTIDE SEQUENCE [LARGE SCALE GENOMIC DNA]</scope>
    <source>
        <strain evidence="1">Glfc:IPQL:Cfum</strain>
    </source>
</reference>
<gene>
    <name evidence="1" type="ORF">MSG28_002659</name>
</gene>
<dbReference type="EMBL" id="CM046104">
    <property type="protein sequence ID" value="KAI8424002.1"/>
    <property type="molecule type" value="Genomic_DNA"/>
</dbReference>